<feature type="region of interest" description="Disordered" evidence="3">
    <location>
        <begin position="136"/>
        <end position="169"/>
    </location>
</feature>
<dbReference type="Pfam" id="PF13193">
    <property type="entry name" value="AMP-binding_C"/>
    <property type="match status" value="1"/>
</dbReference>
<evidence type="ECO:0000313" key="6">
    <source>
        <dbReference type="EMBL" id="MBG6088699.1"/>
    </source>
</evidence>
<dbReference type="AlphaFoldDB" id="A0A931GQM4"/>
<dbReference type="InterPro" id="IPR020845">
    <property type="entry name" value="AMP-binding_CS"/>
</dbReference>
<dbReference type="InterPro" id="IPR000873">
    <property type="entry name" value="AMP-dep_synth/lig_dom"/>
</dbReference>
<dbReference type="PANTHER" id="PTHR43201:SF5">
    <property type="entry name" value="MEDIUM-CHAIN ACYL-COA LIGASE ACSF2, MITOCHONDRIAL"/>
    <property type="match status" value="1"/>
</dbReference>
<dbReference type="GO" id="GO:0004467">
    <property type="term" value="F:long-chain fatty acid-CoA ligase activity"/>
    <property type="evidence" value="ECO:0007669"/>
    <property type="project" value="UniProtKB-EC"/>
</dbReference>
<reference evidence="6" key="1">
    <citation type="submission" date="2020-11" db="EMBL/GenBank/DDBJ databases">
        <title>Sequencing the genomes of 1000 actinobacteria strains.</title>
        <authorList>
            <person name="Klenk H.-P."/>
        </authorList>
    </citation>
    <scope>NUCLEOTIDE SEQUENCE</scope>
    <source>
        <strain evidence="6">DSM 43175</strain>
    </source>
</reference>
<name>A0A931GQM4_9ACTN</name>
<dbReference type="PANTHER" id="PTHR43201">
    <property type="entry name" value="ACYL-COA SYNTHETASE"/>
    <property type="match status" value="1"/>
</dbReference>
<sequence length="527" mass="55944">MSEGTQEQVGFRRWAVSDPDLSAVITADDERVTYGELFAEVNRICHGLRARGVGEGDTVAVVMANSTALVAAYLAAMQSGIYLVTVNYHLTAPEIAHILEDSGAKVVLCSARAEAAVLAAAPPGVQVFVDGGAGGHADGTDGADGATAGARPMAELTGGMPPTDPERTPNGSLMMYTSGTTGRPKGVKRPLSGISADQGALTYAWLFKEFGMSREAFAAWLVSAPMYHSANLTPAIGALNWGGTLVLMDGWTPEGFLRRVQEHGVTGTSMVPTHFQRLLRLPEEVRAGFDVSSLRYVLHGAAPCPVEVKRQIMDWFGPVVYEYYGSTEVGTTIARPREWLDHPGTVGRPASISTLKILDDDGAEVPAGETGIVYMRQGEDRVEYHNDPGKTDGSRRDGLMTVWDVGHVDEDGFLYITGRAAELILVGGVNVYPAEIEGALTGHPWVADAGVVGAPDPDYGEVPVAHVVLSDAAPDVPSAVAALRDHLAGRLAKPKLPARYLVHDSLPRDPNGKLYKARLADAEEVSA</sequence>
<evidence type="ECO:0000259" key="4">
    <source>
        <dbReference type="Pfam" id="PF00501"/>
    </source>
</evidence>
<dbReference type="InterPro" id="IPR045851">
    <property type="entry name" value="AMP-bd_C_sf"/>
</dbReference>
<proteinExistence type="inferred from homology"/>
<dbReference type="Pfam" id="PF00501">
    <property type="entry name" value="AMP-binding"/>
    <property type="match status" value="1"/>
</dbReference>
<evidence type="ECO:0000259" key="5">
    <source>
        <dbReference type="Pfam" id="PF13193"/>
    </source>
</evidence>
<dbReference type="EC" id="6.2.1.3" evidence="6"/>
<keyword evidence="7" id="KW-1185">Reference proteome</keyword>
<protein>
    <submittedName>
        <fullName evidence="6">Long-chain acyl-CoA synthetase</fullName>
        <ecNumber evidence="6">6.2.1.3</ecNumber>
    </submittedName>
</protein>
<evidence type="ECO:0000313" key="7">
    <source>
        <dbReference type="Proteomes" id="UP000614047"/>
    </source>
</evidence>
<dbReference type="InterPro" id="IPR042099">
    <property type="entry name" value="ANL_N_sf"/>
</dbReference>
<keyword evidence="2 6" id="KW-0436">Ligase</keyword>
<dbReference type="SUPFAM" id="SSF56801">
    <property type="entry name" value="Acetyl-CoA synthetase-like"/>
    <property type="match status" value="1"/>
</dbReference>
<dbReference type="Gene3D" id="3.30.300.30">
    <property type="match status" value="1"/>
</dbReference>
<dbReference type="Gene3D" id="3.40.50.12780">
    <property type="entry name" value="N-terminal domain of ligase-like"/>
    <property type="match status" value="1"/>
</dbReference>
<evidence type="ECO:0000256" key="2">
    <source>
        <dbReference type="ARBA" id="ARBA00022598"/>
    </source>
</evidence>
<gene>
    <name evidence="6" type="ORF">IW256_002812</name>
</gene>
<evidence type="ECO:0000256" key="1">
    <source>
        <dbReference type="ARBA" id="ARBA00006432"/>
    </source>
</evidence>
<accession>A0A931GQM4</accession>
<dbReference type="GO" id="GO:0031956">
    <property type="term" value="F:medium-chain fatty acid-CoA ligase activity"/>
    <property type="evidence" value="ECO:0007669"/>
    <property type="project" value="TreeGrafter"/>
</dbReference>
<comment type="caution">
    <text evidence="6">The sequence shown here is derived from an EMBL/GenBank/DDBJ whole genome shotgun (WGS) entry which is preliminary data.</text>
</comment>
<feature type="domain" description="AMP-binding enzyme C-terminal" evidence="5">
    <location>
        <begin position="435"/>
        <end position="513"/>
    </location>
</feature>
<dbReference type="Proteomes" id="UP000614047">
    <property type="component" value="Unassembled WGS sequence"/>
</dbReference>
<dbReference type="EMBL" id="JADOUA010000001">
    <property type="protein sequence ID" value="MBG6088699.1"/>
    <property type="molecule type" value="Genomic_DNA"/>
</dbReference>
<dbReference type="InterPro" id="IPR025110">
    <property type="entry name" value="AMP-bd_C"/>
</dbReference>
<dbReference type="PROSITE" id="PS00455">
    <property type="entry name" value="AMP_BINDING"/>
    <property type="match status" value="1"/>
</dbReference>
<organism evidence="6 7">
    <name type="scientific">Actinomadura viridis</name>
    <dbReference type="NCBI Taxonomy" id="58110"/>
    <lineage>
        <taxon>Bacteria</taxon>
        <taxon>Bacillati</taxon>
        <taxon>Actinomycetota</taxon>
        <taxon>Actinomycetes</taxon>
        <taxon>Streptosporangiales</taxon>
        <taxon>Thermomonosporaceae</taxon>
        <taxon>Actinomadura</taxon>
    </lineage>
</organism>
<dbReference type="RefSeq" id="WP_197011390.1">
    <property type="nucleotide sequence ID" value="NZ_BAABES010000005.1"/>
</dbReference>
<feature type="domain" description="AMP-dependent synthetase/ligase" evidence="4">
    <location>
        <begin position="11"/>
        <end position="377"/>
    </location>
</feature>
<evidence type="ECO:0000256" key="3">
    <source>
        <dbReference type="SAM" id="MobiDB-lite"/>
    </source>
</evidence>
<comment type="similarity">
    <text evidence="1">Belongs to the ATP-dependent AMP-binding enzyme family.</text>
</comment>